<accession>A0A6A6HM21</accession>
<protein>
    <submittedName>
        <fullName evidence="2">Uncharacterized protein</fullName>
    </submittedName>
</protein>
<gene>
    <name evidence="2" type="ORF">EV356DRAFT_529050</name>
</gene>
<evidence type="ECO:0000313" key="3">
    <source>
        <dbReference type="Proteomes" id="UP000800092"/>
    </source>
</evidence>
<keyword evidence="3" id="KW-1185">Reference proteome</keyword>
<dbReference type="AlphaFoldDB" id="A0A6A6HM21"/>
<dbReference type="EMBL" id="ML991775">
    <property type="protein sequence ID" value="KAF2238593.1"/>
    <property type="molecule type" value="Genomic_DNA"/>
</dbReference>
<organism evidence="2 3">
    <name type="scientific">Viridothelium virens</name>
    <name type="common">Speckled blister lichen</name>
    <name type="synonym">Trypethelium virens</name>
    <dbReference type="NCBI Taxonomy" id="1048519"/>
    <lineage>
        <taxon>Eukaryota</taxon>
        <taxon>Fungi</taxon>
        <taxon>Dikarya</taxon>
        <taxon>Ascomycota</taxon>
        <taxon>Pezizomycotina</taxon>
        <taxon>Dothideomycetes</taxon>
        <taxon>Dothideomycetes incertae sedis</taxon>
        <taxon>Trypetheliales</taxon>
        <taxon>Trypetheliaceae</taxon>
        <taxon>Viridothelium</taxon>
    </lineage>
</organism>
<name>A0A6A6HM21_VIRVR</name>
<proteinExistence type="predicted"/>
<feature type="chain" id="PRO_5025405469" evidence="1">
    <location>
        <begin position="19"/>
        <end position="262"/>
    </location>
</feature>
<evidence type="ECO:0000313" key="2">
    <source>
        <dbReference type="EMBL" id="KAF2238593.1"/>
    </source>
</evidence>
<evidence type="ECO:0000256" key="1">
    <source>
        <dbReference type="SAM" id="SignalP"/>
    </source>
</evidence>
<dbReference type="Proteomes" id="UP000800092">
    <property type="component" value="Unassembled WGS sequence"/>
</dbReference>
<keyword evidence="1" id="KW-0732">Signal</keyword>
<reference evidence="2" key="1">
    <citation type="journal article" date="2020" name="Stud. Mycol.">
        <title>101 Dothideomycetes genomes: a test case for predicting lifestyles and emergence of pathogens.</title>
        <authorList>
            <person name="Haridas S."/>
            <person name="Albert R."/>
            <person name="Binder M."/>
            <person name="Bloem J."/>
            <person name="Labutti K."/>
            <person name="Salamov A."/>
            <person name="Andreopoulos B."/>
            <person name="Baker S."/>
            <person name="Barry K."/>
            <person name="Bills G."/>
            <person name="Bluhm B."/>
            <person name="Cannon C."/>
            <person name="Castanera R."/>
            <person name="Culley D."/>
            <person name="Daum C."/>
            <person name="Ezra D."/>
            <person name="Gonzalez J."/>
            <person name="Henrissat B."/>
            <person name="Kuo A."/>
            <person name="Liang C."/>
            <person name="Lipzen A."/>
            <person name="Lutzoni F."/>
            <person name="Magnuson J."/>
            <person name="Mondo S."/>
            <person name="Nolan M."/>
            <person name="Ohm R."/>
            <person name="Pangilinan J."/>
            <person name="Park H.-J."/>
            <person name="Ramirez L."/>
            <person name="Alfaro M."/>
            <person name="Sun H."/>
            <person name="Tritt A."/>
            <person name="Yoshinaga Y."/>
            <person name="Zwiers L.-H."/>
            <person name="Turgeon B."/>
            <person name="Goodwin S."/>
            <person name="Spatafora J."/>
            <person name="Crous P."/>
            <person name="Grigoriev I."/>
        </authorList>
    </citation>
    <scope>NUCLEOTIDE SEQUENCE</scope>
    <source>
        <strain evidence="2">Tuck. ex Michener</strain>
    </source>
</reference>
<sequence>MYLSTPLVVTLLVGASCASTSFGYASHTDTLVQRGNVLIPAGARVSNNDPHGYEIVFDGLHFSPSDWLEGVISKDGTPENARADQYYTELESVSDSERINMALYSFQAAADLVDYGKCPVQRNGRQLLNAEYSGKITAYILKVASGFAGGFGANIAFGLGTNTTTATQDAITAGTTVAIITLIHLGVDDLLAAGRLSSTDALIYTVAGQVFKAIVQAAISLASAVCPSQDEINQATTALSEIEMANIGLVSSESAQALLDQA</sequence>
<feature type="signal peptide" evidence="1">
    <location>
        <begin position="1"/>
        <end position="18"/>
    </location>
</feature>